<keyword evidence="2" id="KW-1185">Reference proteome</keyword>
<sequence length="277" mass="31052">MNVNLVYPVTQEKIITFTMCNTLNSIVVFVFNYFKSTCSIAVSNSSSSTPYFDGAGSNEENVALFNKENYCFDNNGNIDTQLVSGYEKHDNKICINVSCCKDSDEGAIELNSEKNNTISTTVASQRNLNAYMVSCIRLPYLARKLVNLPIFNVPLAAAVMQVKRRQNSNNEGGNNGLCENDGKCQELQVWHVIGVRRGREPAAFKRINGVVIDERGVEKFYQKEVIELRGNIPSAFVQNLQRAVAHYDDCQVMGFVYPHLHINDNAVHLIYKDDNDG</sequence>
<dbReference type="KEGG" id="vg:24170960"/>
<evidence type="ECO:0000313" key="1">
    <source>
        <dbReference type="EMBL" id="AKC91756.1"/>
    </source>
</evidence>
<name>A0A0E3Z6V1_9ABAC</name>
<evidence type="ECO:0000313" key="2">
    <source>
        <dbReference type="Proteomes" id="UP000201190"/>
    </source>
</evidence>
<dbReference type="EMBL" id="KP752043">
    <property type="protein sequence ID" value="AKC91756.1"/>
    <property type="molecule type" value="Genomic_DNA"/>
</dbReference>
<dbReference type="OrthoDB" id="10040at10239"/>
<proteinExistence type="predicted"/>
<dbReference type="InterPro" id="IPR009235">
    <property type="entry name" value="AcMNPV_Orf146"/>
</dbReference>
<protein>
    <submittedName>
        <fullName evidence="1">Ac146</fullName>
    </submittedName>
</protein>
<organism evidence="1 2">
    <name type="scientific">Lambdina fiscellaria nucleopolyhedrovirus</name>
    <dbReference type="NCBI Taxonomy" id="1642929"/>
    <lineage>
        <taxon>Viruses</taxon>
        <taxon>Viruses incertae sedis</taxon>
        <taxon>Naldaviricetes</taxon>
        <taxon>Lefavirales</taxon>
        <taxon>Baculoviridae</taxon>
        <taxon>Alphabaculovirus</taxon>
        <taxon>Alphabaculovirus lafiscellariae</taxon>
    </lineage>
</organism>
<dbReference type="Proteomes" id="UP000201190">
    <property type="component" value="Segment"/>
</dbReference>
<dbReference type="GeneID" id="24170960"/>
<dbReference type="Pfam" id="PF05959">
    <property type="entry name" value="DUF884"/>
    <property type="match status" value="1"/>
</dbReference>
<reference evidence="1 2" key="1">
    <citation type="journal article" date="2015" name="Genome Announc.">
        <title>Genome Sequence of an Alphabaculovirus Isolated from the Oak Looper, Lambdina fiscellaria, Contains a Putative 2-Kilobase-Pair Transposable Element Encoding a Transposase and a FLYWCH Domain-Containing Protein.</title>
        <authorList>
            <person name="Rohrmann G.F."/>
            <person name="Erlandson M.A."/>
            <person name="Theilmann D.A."/>
        </authorList>
    </citation>
    <scope>NUCLEOTIDE SEQUENCE [LARGE SCALE GENOMIC DNA]</scope>
    <source>
        <strain evidence="1">GR15</strain>
    </source>
</reference>
<accession>A0A0E3Z6V1</accession>
<dbReference type="RefSeq" id="YP_009133339.1">
    <property type="nucleotide sequence ID" value="NC_026922.1"/>
</dbReference>